<dbReference type="CDD" id="cd19994">
    <property type="entry name" value="PBP1_ChvE"/>
    <property type="match status" value="1"/>
</dbReference>
<comment type="subcellular location">
    <subcellularLocation>
        <location evidence="1">Cell envelope</location>
    </subcellularLocation>
</comment>
<dbReference type="Gene3D" id="3.40.50.2300">
    <property type="match status" value="2"/>
</dbReference>
<evidence type="ECO:0000256" key="3">
    <source>
        <dbReference type="SAM" id="MobiDB-lite"/>
    </source>
</evidence>
<dbReference type="SUPFAM" id="SSF53822">
    <property type="entry name" value="Periplasmic binding protein-like I"/>
    <property type="match status" value="1"/>
</dbReference>
<feature type="signal peptide" evidence="4">
    <location>
        <begin position="1"/>
        <end position="24"/>
    </location>
</feature>
<dbReference type="InterPro" id="IPR049784">
    <property type="entry name" value="ChvE-like"/>
</dbReference>
<evidence type="ECO:0000256" key="2">
    <source>
        <dbReference type="ARBA" id="ARBA00022729"/>
    </source>
</evidence>
<evidence type="ECO:0000256" key="1">
    <source>
        <dbReference type="ARBA" id="ARBA00004196"/>
    </source>
</evidence>
<dbReference type="Proteomes" id="UP000614200">
    <property type="component" value="Unassembled WGS sequence"/>
</dbReference>
<dbReference type="InterPro" id="IPR025997">
    <property type="entry name" value="SBP_2_dom"/>
</dbReference>
<dbReference type="Pfam" id="PF13407">
    <property type="entry name" value="Peripla_BP_4"/>
    <property type="match status" value="1"/>
</dbReference>
<proteinExistence type="predicted"/>
<dbReference type="PANTHER" id="PTHR30036">
    <property type="entry name" value="D-XYLOSE-BINDING PERIPLASMIC PROTEIN"/>
    <property type="match status" value="1"/>
</dbReference>
<evidence type="ECO:0000313" key="6">
    <source>
        <dbReference type="EMBL" id="MBF4695040.1"/>
    </source>
</evidence>
<evidence type="ECO:0000256" key="4">
    <source>
        <dbReference type="SAM" id="SignalP"/>
    </source>
</evidence>
<gene>
    <name evidence="6" type="ORF">ISU02_18220</name>
</gene>
<name>A0ABR9ZYS5_9FIRM</name>
<dbReference type="InterPro" id="IPR028082">
    <property type="entry name" value="Peripla_BP_I"/>
</dbReference>
<feature type="compositionally biased region" description="Polar residues" evidence="3">
    <location>
        <begin position="43"/>
        <end position="53"/>
    </location>
</feature>
<dbReference type="NCBIfam" id="NF040907">
    <property type="entry name" value="ChvE"/>
    <property type="match status" value="1"/>
</dbReference>
<accession>A0ABR9ZYS5</accession>
<dbReference type="InterPro" id="IPR050555">
    <property type="entry name" value="Bact_Solute-Bind_Prot2"/>
</dbReference>
<dbReference type="PROSITE" id="PS51257">
    <property type="entry name" value="PROKAR_LIPOPROTEIN"/>
    <property type="match status" value="1"/>
</dbReference>
<comment type="caution">
    <text evidence="6">The sequence shown here is derived from an EMBL/GenBank/DDBJ whole genome shotgun (WGS) entry which is preliminary data.</text>
</comment>
<reference evidence="6 7" key="1">
    <citation type="submission" date="2020-11" db="EMBL/GenBank/DDBJ databases">
        <title>Fusibacter basophilias sp. nov.</title>
        <authorList>
            <person name="Qiu D."/>
        </authorList>
    </citation>
    <scope>NUCLEOTIDE SEQUENCE [LARGE SCALE GENOMIC DNA]</scope>
    <source>
        <strain evidence="6 7">Q10-2</strain>
    </source>
</reference>
<keyword evidence="7" id="KW-1185">Reference proteome</keyword>
<evidence type="ECO:0000259" key="5">
    <source>
        <dbReference type="Pfam" id="PF13407"/>
    </source>
</evidence>
<evidence type="ECO:0000313" key="7">
    <source>
        <dbReference type="Proteomes" id="UP000614200"/>
    </source>
</evidence>
<organism evidence="6 7">
    <name type="scientific">Fusibacter ferrireducens</name>
    <dbReference type="NCBI Taxonomy" id="2785058"/>
    <lineage>
        <taxon>Bacteria</taxon>
        <taxon>Bacillati</taxon>
        <taxon>Bacillota</taxon>
        <taxon>Clostridia</taxon>
        <taxon>Eubacteriales</taxon>
        <taxon>Eubacteriales Family XII. Incertae Sedis</taxon>
        <taxon>Fusibacter</taxon>
    </lineage>
</organism>
<feature type="region of interest" description="Disordered" evidence="3">
    <location>
        <begin position="26"/>
        <end position="56"/>
    </location>
</feature>
<dbReference type="EMBL" id="JADKNH010000012">
    <property type="protein sequence ID" value="MBF4695040.1"/>
    <property type="molecule type" value="Genomic_DNA"/>
</dbReference>
<feature type="chain" id="PRO_5045715800" evidence="4">
    <location>
        <begin position="25"/>
        <end position="379"/>
    </location>
</feature>
<feature type="compositionally biased region" description="Low complexity" evidence="3">
    <location>
        <begin position="26"/>
        <end position="42"/>
    </location>
</feature>
<protein>
    <submittedName>
        <fullName evidence="6">Sugar-binding protein</fullName>
    </submittedName>
</protein>
<dbReference type="PANTHER" id="PTHR30036:SF1">
    <property type="entry name" value="D-XYLOSE-BINDING PERIPLASMIC PROTEIN"/>
    <property type="match status" value="1"/>
</dbReference>
<keyword evidence="2 4" id="KW-0732">Signal</keyword>
<feature type="domain" description="Periplasmic binding protein" evidence="5">
    <location>
        <begin position="56"/>
        <end position="331"/>
    </location>
</feature>
<sequence>MKKFLLLVLSMLLVLSVSGCSAKAAPSSPEANAPAAESNTSEPAATNNSTANESYIGISMPTKSSERWIKDGKAMKEILEGRGYTVDLQYAEDDIPTQVSQIENMITKGAQVLVIAAIDGSTLSDTLNEAKKDGIKVISYDRLLVDTDAVSYYATFDNRGVGRLQAQSLVDGLKAKKGDGPYNIELFAGSPDDTNSFYFFEGAMDVLKPLMDSGEIVVPSGQVTQDEVGTLRWDGAVAQARMDAILAANYTSGLKLDGVLSPYDGLSRGIHSALVSFGYEKDTLPIITGQDAEAASIKMIISGDQYSTILKDTRDLAKVAADMVDAVLNGTEPEINDTTTYNNNVKVVPSYLLIPYTVTIDNYQELVMDSGYLTPDDIK</sequence>